<organism evidence="1 2">
    <name type="scientific">Sulfitobacter pontiacus</name>
    <dbReference type="NCBI Taxonomy" id="60137"/>
    <lineage>
        <taxon>Bacteria</taxon>
        <taxon>Pseudomonadati</taxon>
        <taxon>Pseudomonadota</taxon>
        <taxon>Alphaproteobacteria</taxon>
        <taxon>Rhodobacterales</taxon>
        <taxon>Roseobacteraceae</taxon>
        <taxon>Sulfitobacter</taxon>
    </lineage>
</organism>
<gene>
    <name evidence="1" type="ORF">SAMN04488041_101396</name>
</gene>
<dbReference type="RefSeq" id="WP_074634627.1">
    <property type="nucleotide sequence ID" value="NZ_CP160849.1"/>
</dbReference>
<dbReference type="EMBL" id="FNNB01000001">
    <property type="protein sequence ID" value="SDW14701.1"/>
    <property type="molecule type" value="Genomic_DNA"/>
</dbReference>
<dbReference type="STRING" id="60137.SAMN04488041_101396"/>
<dbReference type="Proteomes" id="UP000183076">
    <property type="component" value="Unassembled WGS sequence"/>
</dbReference>
<evidence type="ECO:0000313" key="2">
    <source>
        <dbReference type="Proteomes" id="UP000183076"/>
    </source>
</evidence>
<evidence type="ECO:0008006" key="3">
    <source>
        <dbReference type="Google" id="ProtNLM"/>
    </source>
</evidence>
<dbReference type="InterPro" id="IPR009057">
    <property type="entry name" value="Homeodomain-like_sf"/>
</dbReference>
<reference evidence="2" key="1">
    <citation type="submission" date="2016-10" db="EMBL/GenBank/DDBJ databases">
        <authorList>
            <person name="Varghese N."/>
            <person name="Submissions S."/>
        </authorList>
    </citation>
    <scope>NUCLEOTIDE SEQUENCE [LARGE SCALE GENOMIC DNA]</scope>
    <source>
        <strain evidence="2">DSM 10014</strain>
    </source>
</reference>
<name>A0A1H2R5R9_9RHOB</name>
<dbReference type="AlphaFoldDB" id="A0A1H2R5R9"/>
<dbReference type="SUPFAM" id="SSF46689">
    <property type="entry name" value="Homeodomain-like"/>
    <property type="match status" value="1"/>
</dbReference>
<dbReference type="GeneID" id="94019717"/>
<protein>
    <recommendedName>
        <fullName evidence="3">Mor transcription activator family protein</fullName>
    </recommendedName>
</protein>
<evidence type="ECO:0000313" key="1">
    <source>
        <dbReference type="EMBL" id="SDW14701.1"/>
    </source>
</evidence>
<sequence>MGRELVARLPESVQEIAEVIGRDKALEFIGKLPVSGSRSWRVCVYIPKRISLDHKLVELLGWQDACKMVYAFSGMILQPSNCRFIHRKHRDREIMRMLNEGMAINEIADRVELSTYRVREIVALQEGSA</sequence>
<proteinExistence type="predicted"/>
<accession>A0A1H2R5R9</accession>